<dbReference type="AlphaFoldDB" id="A0AAN0Y5N9"/>
<organism evidence="1 2">
    <name type="scientific">Vibrio natriegens NBRC 15636 = ATCC 14048 = DSM 759</name>
    <dbReference type="NCBI Taxonomy" id="1219067"/>
    <lineage>
        <taxon>Bacteria</taxon>
        <taxon>Pseudomonadati</taxon>
        <taxon>Pseudomonadota</taxon>
        <taxon>Gammaproteobacteria</taxon>
        <taxon>Vibrionales</taxon>
        <taxon>Vibrionaceae</taxon>
        <taxon>Vibrio</taxon>
    </lineage>
</organism>
<name>A0AAN0Y5N9_VIBNA</name>
<gene>
    <name evidence="1" type="ORF">BA890_16080</name>
</gene>
<proteinExistence type="predicted"/>
<accession>A0AAN0Y5N9</accession>
<protein>
    <submittedName>
        <fullName evidence="1">ABC transporter ATP-binding protein</fullName>
    </submittedName>
</protein>
<evidence type="ECO:0000313" key="2">
    <source>
        <dbReference type="Proteomes" id="UP000092741"/>
    </source>
</evidence>
<dbReference type="KEGG" id="vna:PN96_20580"/>
<dbReference type="EMBL" id="CP016346">
    <property type="protein sequence ID" value="ANQ14276.1"/>
    <property type="molecule type" value="Genomic_DNA"/>
</dbReference>
<reference evidence="1 2" key="1">
    <citation type="submission" date="2016-07" db="EMBL/GenBank/DDBJ databases">
        <title>Developing Vibrio natriegens as a novel, fast-growing host for biotechnology.</title>
        <authorList>
            <person name="Weinstock M.T."/>
            <person name="Hesek E.D."/>
            <person name="Wilson C.M."/>
            <person name="Gibson D.G."/>
        </authorList>
    </citation>
    <scope>NUCLEOTIDE SEQUENCE [LARGE SCALE GENOMIC DNA]</scope>
    <source>
        <strain evidence="1 2">ATCC 14048</strain>
    </source>
</reference>
<dbReference type="Proteomes" id="UP000092741">
    <property type="component" value="Chromosome 2"/>
</dbReference>
<dbReference type="GO" id="GO:0005524">
    <property type="term" value="F:ATP binding"/>
    <property type="evidence" value="ECO:0007669"/>
    <property type="project" value="UniProtKB-KW"/>
</dbReference>
<evidence type="ECO:0000313" key="1">
    <source>
        <dbReference type="EMBL" id="ANQ14276.1"/>
    </source>
</evidence>
<keyword evidence="1" id="KW-0547">Nucleotide-binding</keyword>
<keyword evidence="1" id="KW-0067">ATP-binding</keyword>
<keyword evidence="2" id="KW-1185">Reference proteome</keyword>
<sequence length="50" mass="5269">MFVGGFGLAKTQVHQATGRIIDENQQAALVAASFKPVTALKKLINTGLTL</sequence>